<comment type="similarity">
    <text evidence="1">Belongs to the TonB-dependent receptor family.</text>
</comment>
<dbReference type="Proteomes" id="UP001258315">
    <property type="component" value="Unassembled WGS sequence"/>
</dbReference>
<evidence type="ECO:0000259" key="2">
    <source>
        <dbReference type="Pfam" id="PF07715"/>
    </source>
</evidence>
<reference evidence="4" key="1">
    <citation type="submission" date="2023-07" db="EMBL/GenBank/DDBJ databases">
        <title>Functional and genomic diversity of the sorghum phyllosphere microbiome.</title>
        <authorList>
            <person name="Shade A."/>
        </authorList>
    </citation>
    <scope>NUCLEOTIDE SEQUENCE [LARGE SCALE GENOMIC DNA]</scope>
    <source>
        <strain evidence="4">SORGH_AS_0422</strain>
    </source>
</reference>
<organism evidence="3 4">
    <name type="scientific">Mucilaginibacter terrae</name>
    <dbReference type="NCBI Taxonomy" id="1955052"/>
    <lineage>
        <taxon>Bacteria</taxon>
        <taxon>Pseudomonadati</taxon>
        <taxon>Bacteroidota</taxon>
        <taxon>Sphingobacteriia</taxon>
        <taxon>Sphingobacteriales</taxon>
        <taxon>Sphingobacteriaceae</taxon>
        <taxon>Mucilaginibacter</taxon>
    </lineage>
</organism>
<dbReference type="InterPro" id="IPR008969">
    <property type="entry name" value="CarboxyPept-like_regulatory"/>
</dbReference>
<dbReference type="InterPro" id="IPR018247">
    <property type="entry name" value="EF_Hand_1_Ca_BS"/>
</dbReference>
<dbReference type="Pfam" id="PF13715">
    <property type="entry name" value="CarbopepD_reg_2"/>
    <property type="match status" value="1"/>
</dbReference>
<dbReference type="NCBIfam" id="TIGR04056">
    <property type="entry name" value="OMP_RagA_SusC"/>
    <property type="match status" value="1"/>
</dbReference>
<dbReference type="InterPro" id="IPR012910">
    <property type="entry name" value="Plug_dom"/>
</dbReference>
<comment type="subcellular location">
    <subcellularLocation>
        <location evidence="1">Cell outer membrane</location>
        <topology evidence="1">Multi-pass membrane protein</topology>
    </subcellularLocation>
</comment>
<dbReference type="PROSITE" id="PS00018">
    <property type="entry name" value="EF_HAND_1"/>
    <property type="match status" value="1"/>
</dbReference>
<sequence length="1028" mass="113308">MRIFTMIKHCKTLFYVFLIFIPILSSAQTVQVTGLVIDSLTNEGLPGASVSVKGKSFQTATTIDGKFTISANLEDILQVHFIGYVTKEVKVKGSEVLTIALKKTQGSLDEVVVMAYNPTVKRKVVASVTNVDVKQIETLAGYKDLGTALQGRVAGVLITNTQGGPNASPGISIRGAGDPMYVVDGIVQDKGFFQRLNPQDIESLTIMKDAASSAVYGATAANGVIVVQTKRGKTGSTRLNYTLDNQFNTPTLLNKKLTALQRAQTDNAIYDYMGSVKPYSDDILNIIRNGGNNQYPNNDWNDLLVKKNALSQRHTFTLDGGNETTQYRTSAMIYNQGTLQKKIAGDNDPIDYKTYSADINMTSNFRKAGVKLGFDFKPYLTDNKVFGGDPWLTLQSVSALAKAYNTNGSYAPNSPVAAFADTRAGYVKVFNYGSDFRGNLDWQIPYIKGLKATFTGNFGYASGRTKTWSASVQTYNEDGSAVTIPTPQLTMLNSYGWRYEINTGFAYDTKIAKDHSLSAGLYFNQRETYDESTTAKRINYFDNLDQLNAGPVDGQTTAGSAGESGRLGYIGVLNYDYKGKYLLSSTFRYDGTDAYADGSRWGFFPSAALGYVISEEGFFRSFRDKTSMDLLKIRGSIGQIGETSSRFAYLSGWSVNPTGAYIGGVTVPTILPGQLASSDLTWYTTTMWNAGFDFAFFNNRLSGSADYFFRRTTGFLINPVNVYNSTLGNLTGTSGSSYVYGLPRVRSDDAFRRAGAEFQINWQDRKGAWNYSIGANLTMYDELWEKYAAVDDATQVLNPKTRQTYRTKGLGGTAYDYLGLFRNSHDLLNNVIATTGATLMAGDAYYRDINGDGRIDADDLSYDNKPRGAILQYGIPFSIGYKGIFLEGLIQGTGPQYGLVNPNIRGTGAARLHFQNQLDFYYPGNPNARLPRADDNFGAWNGETNRADSQLWMVNKTYVRFKNLNIGYDLTNLLKRNRIFTRARLSFAATNLFTISPANDYYDPETGADQLSAYPITKTYSLVLNVGF</sequence>
<keyword evidence="1" id="KW-0812">Transmembrane</keyword>
<dbReference type="Gene3D" id="2.170.130.10">
    <property type="entry name" value="TonB-dependent receptor, plug domain"/>
    <property type="match status" value="1"/>
</dbReference>
<comment type="caution">
    <text evidence="3">The sequence shown here is derived from an EMBL/GenBank/DDBJ whole genome shotgun (WGS) entry which is preliminary data.</text>
</comment>
<protein>
    <submittedName>
        <fullName evidence="3">TonB-linked SusC/RagA family outer membrane protein</fullName>
    </submittedName>
</protein>
<dbReference type="InterPro" id="IPR023996">
    <property type="entry name" value="TonB-dep_OMP_SusC/RagA"/>
</dbReference>
<evidence type="ECO:0000313" key="3">
    <source>
        <dbReference type="EMBL" id="MDT3401198.1"/>
    </source>
</evidence>
<keyword evidence="4" id="KW-1185">Reference proteome</keyword>
<dbReference type="RefSeq" id="WP_311947058.1">
    <property type="nucleotide sequence ID" value="NZ_JAVLVU010000001.1"/>
</dbReference>
<evidence type="ECO:0000256" key="1">
    <source>
        <dbReference type="PROSITE-ProRule" id="PRU01360"/>
    </source>
</evidence>
<keyword evidence="1" id="KW-1134">Transmembrane beta strand</keyword>
<feature type="domain" description="TonB-dependent receptor plug" evidence="2">
    <location>
        <begin position="121"/>
        <end position="224"/>
    </location>
</feature>
<proteinExistence type="inferred from homology"/>
<dbReference type="Pfam" id="PF07715">
    <property type="entry name" value="Plug"/>
    <property type="match status" value="1"/>
</dbReference>
<dbReference type="InterPro" id="IPR037066">
    <property type="entry name" value="Plug_dom_sf"/>
</dbReference>
<dbReference type="SUPFAM" id="SSF49464">
    <property type="entry name" value="Carboxypeptidase regulatory domain-like"/>
    <property type="match status" value="1"/>
</dbReference>
<evidence type="ECO:0000313" key="4">
    <source>
        <dbReference type="Proteomes" id="UP001258315"/>
    </source>
</evidence>
<gene>
    <name evidence="3" type="ORF">QE417_000270</name>
</gene>
<dbReference type="SUPFAM" id="SSF56935">
    <property type="entry name" value="Porins"/>
    <property type="match status" value="1"/>
</dbReference>
<dbReference type="PROSITE" id="PS52016">
    <property type="entry name" value="TONB_DEPENDENT_REC_3"/>
    <property type="match status" value="1"/>
</dbReference>
<dbReference type="InterPro" id="IPR039426">
    <property type="entry name" value="TonB-dep_rcpt-like"/>
</dbReference>
<dbReference type="NCBIfam" id="TIGR04057">
    <property type="entry name" value="SusC_RagA_signa"/>
    <property type="match status" value="1"/>
</dbReference>
<name>A0ABU3GN44_9SPHI</name>
<keyword evidence="1" id="KW-0472">Membrane</keyword>
<dbReference type="Gene3D" id="2.60.40.1120">
    <property type="entry name" value="Carboxypeptidase-like, regulatory domain"/>
    <property type="match status" value="1"/>
</dbReference>
<accession>A0ABU3GN44</accession>
<dbReference type="InterPro" id="IPR023997">
    <property type="entry name" value="TonB-dep_OMP_SusC/RagA_CS"/>
</dbReference>
<keyword evidence="1" id="KW-0998">Cell outer membrane</keyword>
<dbReference type="EMBL" id="JAVLVU010000001">
    <property type="protein sequence ID" value="MDT3401198.1"/>
    <property type="molecule type" value="Genomic_DNA"/>
</dbReference>
<keyword evidence="1" id="KW-0813">Transport</keyword>